<accession>A0ABX0NY93</accession>
<comment type="caution">
    <text evidence="1">The sequence shown here is derived from an EMBL/GenBank/DDBJ whole genome shotgun (WGS) entry which is preliminary data.</text>
</comment>
<proteinExistence type="predicted"/>
<protein>
    <submittedName>
        <fullName evidence="1">Uncharacterized protein</fullName>
    </submittedName>
</protein>
<sequence>MAALRERDSVAKSTAELSKIAPADAHAKRARDWLTVIDAMLKANLDKDALAEWARFRAAYPDYPVPAATRDRIAAIKP</sequence>
<name>A0ABX0NY93_9BURK</name>
<evidence type="ECO:0000313" key="2">
    <source>
        <dbReference type="Proteomes" id="UP000609726"/>
    </source>
</evidence>
<dbReference type="Proteomes" id="UP000609726">
    <property type="component" value="Unassembled WGS sequence"/>
</dbReference>
<organism evidence="1 2">
    <name type="scientific">Massilia mucilaginosa</name>
    <dbReference type="NCBI Taxonomy" id="2609282"/>
    <lineage>
        <taxon>Bacteria</taxon>
        <taxon>Pseudomonadati</taxon>
        <taxon>Pseudomonadota</taxon>
        <taxon>Betaproteobacteria</taxon>
        <taxon>Burkholderiales</taxon>
        <taxon>Oxalobacteraceae</taxon>
        <taxon>Telluria group</taxon>
        <taxon>Massilia</taxon>
    </lineage>
</organism>
<dbReference type="EMBL" id="WHJH01000033">
    <property type="protein sequence ID" value="NHZ91723.1"/>
    <property type="molecule type" value="Genomic_DNA"/>
</dbReference>
<gene>
    <name evidence="1" type="ORF">F2P45_22330</name>
</gene>
<keyword evidence="2" id="KW-1185">Reference proteome</keyword>
<reference evidence="1 2" key="1">
    <citation type="submission" date="2019-10" db="EMBL/GenBank/DDBJ databases">
        <title>Taxonomy of Antarctic Massilia spp.: description of Massilia rubra sp. nov., Massilia aquatica sp. nov., Massilia mucilaginosa sp. nov., Massilia frigida sp. nov. isolated from streams, lakes and regoliths.</title>
        <authorList>
            <person name="Holochova P."/>
            <person name="Sedlacek I."/>
            <person name="Kralova S."/>
            <person name="Maslanova I."/>
            <person name="Busse H.-J."/>
            <person name="Stankova E."/>
            <person name="Vrbovska V."/>
            <person name="Kovarovic V."/>
            <person name="Bartak M."/>
            <person name="Svec P."/>
            <person name="Pantucek R."/>
        </authorList>
    </citation>
    <scope>NUCLEOTIDE SEQUENCE [LARGE SCALE GENOMIC DNA]</scope>
    <source>
        <strain evidence="1 2">CCM 8733</strain>
    </source>
</reference>
<evidence type="ECO:0000313" key="1">
    <source>
        <dbReference type="EMBL" id="NHZ91723.1"/>
    </source>
</evidence>